<dbReference type="KEGG" id="scoe:CP976_20445"/>
<dbReference type="CDD" id="cd01427">
    <property type="entry name" value="HAD_like"/>
    <property type="match status" value="1"/>
</dbReference>
<dbReference type="InterPro" id="IPR036412">
    <property type="entry name" value="HAD-like_sf"/>
</dbReference>
<dbReference type="PANTHER" id="PTHR43434:SF1">
    <property type="entry name" value="PHOSPHOGLYCOLATE PHOSPHATASE"/>
    <property type="match status" value="1"/>
</dbReference>
<dbReference type="InterPro" id="IPR023214">
    <property type="entry name" value="HAD_sf"/>
</dbReference>
<name>A0A5J6I4V1_STRC4</name>
<dbReference type="NCBIfam" id="TIGR01549">
    <property type="entry name" value="HAD-SF-IA-v1"/>
    <property type="match status" value="1"/>
</dbReference>
<dbReference type="Proteomes" id="UP000326598">
    <property type="component" value="Chromosome"/>
</dbReference>
<dbReference type="SUPFAM" id="SSF56784">
    <property type="entry name" value="HAD-like"/>
    <property type="match status" value="1"/>
</dbReference>
<sequence>MVRRPLGNHHDGPDTLLVTPDTKQTDAVRIATEGDPDELRNLIRRARVVLWDFDGPICRLFARHSAEGVARDLVSWLEGRGLHGVLTGAERESLDPHVILRAVGHRYPGSDLAVELEERLTQEELRAAATALPTAYADPLIRTWTAVGARLAVASNNSPRVIRQYLTGRDLLPCFSPHVYGRTADLQLLKPDPHCLNRALNAMGAAPPDALMIGDTPTDCLAAKEAGVPFLGYARSDPAITSLRAAGAEVVLPSLEPLLELLRR</sequence>
<dbReference type="PANTHER" id="PTHR43434">
    <property type="entry name" value="PHOSPHOGLYCOLATE PHOSPHATASE"/>
    <property type="match status" value="1"/>
</dbReference>
<reference evidence="1 2" key="1">
    <citation type="submission" date="2017-09" db="EMBL/GenBank/DDBJ databases">
        <authorList>
            <person name="Lee N."/>
            <person name="Cho B.-K."/>
        </authorList>
    </citation>
    <scope>NUCLEOTIDE SEQUENCE [LARGE SCALE GENOMIC DNA]</scope>
    <source>
        <strain evidence="1 2">ATCC 13740</strain>
    </source>
</reference>
<dbReference type="GO" id="GO:0005829">
    <property type="term" value="C:cytosol"/>
    <property type="evidence" value="ECO:0007669"/>
    <property type="project" value="TreeGrafter"/>
</dbReference>
<accession>A0A5J6I4V1</accession>
<dbReference type="InterPro" id="IPR006439">
    <property type="entry name" value="HAD-SF_hydro_IA"/>
</dbReference>
<dbReference type="GO" id="GO:0008967">
    <property type="term" value="F:phosphoglycolate phosphatase activity"/>
    <property type="evidence" value="ECO:0007669"/>
    <property type="project" value="TreeGrafter"/>
</dbReference>
<evidence type="ECO:0000313" key="2">
    <source>
        <dbReference type="Proteomes" id="UP000326598"/>
    </source>
</evidence>
<dbReference type="AlphaFoldDB" id="A0A5J6I4V1"/>
<proteinExistence type="predicted"/>
<dbReference type="GO" id="GO:0006281">
    <property type="term" value="P:DNA repair"/>
    <property type="evidence" value="ECO:0007669"/>
    <property type="project" value="TreeGrafter"/>
</dbReference>
<keyword evidence="1" id="KW-0378">Hydrolase</keyword>
<dbReference type="Gene3D" id="3.40.50.1000">
    <property type="entry name" value="HAD superfamily/HAD-like"/>
    <property type="match status" value="1"/>
</dbReference>
<dbReference type="Pfam" id="PF00702">
    <property type="entry name" value="Hydrolase"/>
    <property type="match status" value="1"/>
</dbReference>
<evidence type="ECO:0000313" key="1">
    <source>
        <dbReference type="EMBL" id="QEV26274.1"/>
    </source>
</evidence>
<dbReference type="EMBL" id="CP023694">
    <property type="protein sequence ID" value="QEV26274.1"/>
    <property type="molecule type" value="Genomic_DNA"/>
</dbReference>
<gene>
    <name evidence="1" type="ORF">CP976_20445</name>
</gene>
<dbReference type="InterPro" id="IPR050155">
    <property type="entry name" value="HAD-like_hydrolase_sf"/>
</dbReference>
<organism evidence="1 2">
    <name type="scientific">Streptomyces coeruleorubidus</name>
    <dbReference type="NCBI Taxonomy" id="116188"/>
    <lineage>
        <taxon>Bacteria</taxon>
        <taxon>Bacillati</taxon>
        <taxon>Actinomycetota</taxon>
        <taxon>Actinomycetes</taxon>
        <taxon>Kitasatosporales</taxon>
        <taxon>Streptomycetaceae</taxon>
        <taxon>Streptomyces</taxon>
    </lineage>
</organism>
<protein>
    <submittedName>
        <fullName evidence="1">HAD family hydrolase</fullName>
    </submittedName>
</protein>